<reference evidence="2 3" key="1">
    <citation type="submission" date="2019-03" db="EMBL/GenBank/DDBJ databases">
        <title>Deep-cultivation of Planctomycetes and their phenomic and genomic characterization uncovers novel biology.</title>
        <authorList>
            <person name="Wiegand S."/>
            <person name="Jogler M."/>
            <person name="Boedeker C."/>
            <person name="Pinto D."/>
            <person name="Vollmers J."/>
            <person name="Rivas-Marin E."/>
            <person name="Kohn T."/>
            <person name="Peeters S.H."/>
            <person name="Heuer A."/>
            <person name="Rast P."/>
            <person name="Oberbeckmann S."/>
            <person name="Bunk B."/>
            <person name="Jeske O."/>
            <person name="Meyerdierks A."/>
            <person name="Storesund J.E."/>
            <person name="Kallscheuer N."/>
            <person name="Luecker S."/>
            <person name="Lage O.M."/>
            <person name="Pohl T."/>
            <person name="Merkel B.J."/>
            <person name="Hornburger P."/>
            <person name="Mueller R.-W."/>
            <person name="Bruemmer F."/>
            <person name="Labrenz M."/>
            <person name="Spormann A.M."/>
            <person name="Op den Camp H."/>
            <person name="Overmann J."/>
            <person name="Amann R."/>
            <person name="Jetten M.S.M."/>
            <person name="Mascher T."/>
            <person name="Medema M.H."/>
            <person name="Devos D.P."/>
            <person name="Kaster A.-K."/>
            <person name="Ovreas L."/>
            <person name="Rohde M."/>
            <person name="Galperin M.Y."/>
            <person name="Jogler C."/>
        </authorList>
    </citation>
    <scope>NUCLEOTIDE SEQUENCE [LARGE SCALE GENOMIC DNA]</scope>
    <source>
        <strain evidence="2 3">V144</strain>
    </source>
</reference>
<proteinExistence type="predicted"/>
<dbReference type="RefSeq" id="WP_144987647.1">
    <property type="nucleotide sequence ID" value="NZ_CP037920.1"/>
</dbReference>
<feature type="transmembrane region" description="Helical" evidence="1">
    <location>
        <begin position="20"/>
        <end position="37"/>
    </location>
</feature>
<feature type="transmembrane region" description="Helical" evidence="1">
    <location>
        <begin position="323"/>
        <end position="342"/>
    </location>
</feature>
<keyword evidence="1" id="KW-0812">Transmembrane</keyword>
<feature type="transmembrane region" description="Helical" evidence="1">
    <location>
        <begin position="49"/>
        <end position="71"/>
    </location>
</feature>
<feature type="transmembrane region" description="Helical" evidence="1">
    <location>
        <begin position="401"/>
        <end position="425"/>
    </location>
</feature>
<feature type="transmembrane region" description="Helical" evidence="1">
    <location>
        <begin position="445"/>
        <end position="469"/>
    </location>
</feature>
<keyword evidence="1" id="KW-0472">Membrane</keyword>
<dbReference type="KEGG" id="gaw:V144x_42460"/>
<sequence length="551" mass="61957">MDSVLQSLLWKEWHERKRTFFVCLAWILSGLIYVVIYESVLGYRTPVSRFSIVCIVYSLFMTVFLAMRVCLSEVTHQSLSFSSTLPVSLHRIAAVRLLFAIFTLVGPVLLGAFILAVLLICGVLQQVPPSAVSLGSGRSIVNIPGVVGTLRPSLAAIPAVGLLGKVICIVVIQIIASFMAMVVIGVRCRRESHVGFLGAIIAFLWIPLTAVRVMIQSAGFTQIGNWIGIFVPHSLALFSSYGDTRGIYHDIDIANWVWIPLILNLVILFWLGFWFTRRYGTRKTFVSYGKKRWWNLPPLFSWISFPHRGQTSSLIWINLRQSVPLVVTGFVLACLVALMTVFSESTPEKVMEMTAYSLPSTMWVLGILWATVVGSGVFAAELAPDLGHFWISRPISINRWFWFKYFVGLFTVLLVLDGTTILVSWNSLQNISSQTTFYNTNFLSWSYIVCYPVLHSMMYSLAVLGVCWWKKPVRGAVVALSFFFIGSMVMESIPTISDYDPIFVYNNLFTAERGGKFNLANKHFPLVYGMVSVITLFTAYLASKKIQRLEE</sequence>
<protein>
    <submittedName>
        <fullName evidence="2">ABC-2 family transporter protein</fullName>
    </submittedName>
</protein>
<feature type="transmembrane region" description="Helical" evidence="1">
    <location>
        <begin position="476"/>
        <end position="496"/>
    </location>
</feature>
<evidence type="ECO:0000313" key="3">
    <source>
        <dbReference type="Proteomes" id="UP000318704"/>
    </source>
</evidence>
<dbReference type="AlphaFoldDB" id="A0A517W0G1"/>
<evidence type="ECO:0000256" key="1">
    <source>
        <dbReference type="SAM" id="Phobius"/>
    </source>
</evidence>
<name>A0A517W0G1_9PLAN</name>
<feature type="transmembrane region" description="Helical" evidence="1">
    <location>
        <begin position="162"/>
        <end position="186"/>
    </location>
</feature>
<dbReference type="EMBL" id="CP037920">
    <property type="protein sequence ID" value="QDT98739.1"/>
    <property type="molecule type" value="Genomic_DNA"/>
</dbReference>
<feature type="transmembrane region" description="Helical" evidence="1">
    <location>
        <begin position="253"/>
        <end position="275"/>
    </location>
</feature>
<organism evidence="2 3">
    <name type="scientific">Gimesia aquarii</name>
    <dbReference type="NCBI Taxonomy" id="2527964"/>
    <lineage>
        <taxon>Bacteria</taxon>
        <taxon>Pseudomonadati</taxon>
        <taxon>Planctomycetota</taxon>
        <taxon>Planctomycetia</taxon>
        <taxon>Planctomycetales</taxon>
        <taxon>Planctomycetaceae</taxon>
        <taxon>Gimesia</taxon>
    </lineage>
</organism>
<gene>
    <name evidence="2" type="ORF">V144x_42460</name>
</gene>
<evidence type="ECO:0000313" key="2">
    <source>
        <dbReference type="EMBL" id="QDT98739.1"/>
    </source>
</evidence>
<accession>A0A517W0G1</accession>
<feature type="transmembrane region" description="Helical" evidence="1">
    <location>
        <begin position="92"/>
        <end position="125"/>
    </location>
</feature>
<keyword evidence="1" id="KW-1133">Transmembrane helix</keyword>
<feature type="transmembrane region" description="Helical" evidence="1">
    <location>
        <begin position="526"/>
        <end position="543"/>
    </location>
</feature>
<dbReference type="Proteomes" id="UP000318704">
    <property type="component" value="Chromosome"/>
</dbReference>
<feature type="transmembrane region" description="Helical" evidence="1">
    <location>
        <begin position="192"/>
        <end position="211"/>
    </location>
</feature>
<feature type="transmembrane region" description="Helical" evidence="1">
    <location>
        <begin position="362"/>
        <end position="380"/>
    </location>
</feature>